<evidence type="ECO:0000313" key="1">
    <source>
        <dbReference type="EMBL" id="ATQ57924.1"/>
    </source>
</evidence>
<proteinExistence type="predicted"/>
<dbReference type="Proteomes" id="UP000229314">
    <property type="component" value="Plasmid pTT13-1"/>
</dbReference>
<accession>A0A2D2C5Z2</accession>
<keyword evidence="1" id="KW-0614">Plasmid</keyword>
<geneLocation type="plasmid" evidence="2">
    <name>ptt13-1</name>
</geneLocation>
<reference evidence="1 2" key="1">
    <citation type="submission" date="2017-10" db="EMBL/GenBank/DDBJ databases">
        <title>Complete genome sequence of Paracoccus yeei TT13 isolated from human skin.</title>
        <authorList>
            <person name="Lee K."/>
            <person name="Lim J.Y."/>
            <person name="Hwang I."/>
        </authorList>
    </citation>
    <scope>NUCLEOTIDE SEQUENCE [LARGE SCALE GENOMIC DNA]</scope>
    <source>
        <strain evidence="1 2">TT13</strain>
        <plasmid evidence="2">Plasmid ptt13-1</plasmid>
    </source>
</reference>
<evidence type="ECO:0000313" key="2">
    <source>
        <dbReference type="Proteomes" id="UP000229314"/>
    </source>
</evidence>
<dbReference type="AlphaFoldDB" id="A0A2D2C5Z2"/>
<sequence>MGIPLVRTSTNINHELSLPHLPTHFFKTMFGVLSLRKLFRVYYYSTTEDFSHFNLIANGTADTSHIELLLLYTFTCSDLQIITGGVKSERAEKTRELCKFNTATKFLNVCLNPFGSMNCGKCGKCRRTLLTLDMLDSLDRFRDVFPIDEYRETRFESLVYLFSHKRSSYLAGVFQHFMETEPLLMKKAEKEFMRRSGKEKVPALQSDSVDA</sequence>
<organism evidence="1 2">
    <name type="scientific">Paracoccus yeei</name>
    <dbReference type="NCBI Taxonomy" id="147645"/>
    <lineage>
        <taxon>Bacteria</taxon>
        <taxon>Pseudomonadati</taxon>
        <taxon>Pseudomonadota</taxon>
        <taxon>Alphaproteobacteria</taxon>
        <taxon>Rhodobacterales</taxon>
        <taxon>Paracoccaceae</taxon>
        <taxon>Paracoccus</taxon>
    </lineage>
</organism>
<gene>
    <name evidence="1" type="ORF">PYTT13_18945</name>
</gene>
<name>A0A2D2C5Z2_9RHOB</name>
<dbReference type="EMBL" id="CP024423">
    <property type="protein sequence ID" value="ATQ57924.1"/>
    <property type="molecule type" value="Genomic_DNA"/>
</dbReference>
<protein>
    <submittedName>
        <fullName evidence="1">Uncharacterized protein</fullName>
    </submittedName>
</protein>